<gene>
    <name evidence="2" type="ORF">CVT25_004954</name>
</gene>
<dbReference type="OrthoDB" id="3224585at2759"/>
<organism evidence="2 3">
    <name type="scientific">Psilocybe cyanescens</name>
    <dbReference type="NCBI Taxonomy" id="93625"/>
    <lineage>
        <taxon>Eukaryota</taxon>
        <taxon>Fungi</taxon>
        <taxon>Dikarya</taxon>
        <taxon>Basidiomycota</taxon>
        <taxon>Agaricomycotina</taxon>
        <taxon>Agaricomycetes</taxon>
        <taxon>Agaricomycetidae</taxon>
        <taxon>Agaricales</taxon>
        <taxon>Agaricineae</taxon>
        <taxon>Strophariaceae</taxon>
        <taxon>Psilocybe</taxon>
    </lineage>
</organism>
<feature type="region of interest" description="Disordered" evidence="1">
    <location>
        <begin position="67"/>
        <end position="114"/>
    </location>
</feature>
<feature type="region of interest" description="Disordered" evidence="1">
    <location>
        <begin position="1"/>
        <end position="39"/>
    </location>
</feature>
<feature type="compositionally biased region" description="Polar residues" evidence="1">
    <location>
        <begin position="95"/>
        <end position="114"/>
    </location>
</feature>
<dbReference type="Proteomes" id="UP000283269">
    <property type="component" value="Unassembled WGS sequence"/>
</dbReference>
<sequence length="114" mass="13115">MPRVNDTDSSFKKTEQVVGRPATTDHNINDEYFRQPPTNHLMRGYVSRNQNEGNALDINGRQYVSRDDMKREERESKFATTGATRITKTDELAESVSQDDSLGRRTTYQDVDEL</sequence>
<feature type="compositionally biased region" description="Basic and acidic residues" evidence="1">
    <location>
        <begin position="67"/>
        <end position="77"/>
    </location>
</feature>
<name>A0A409XTZ3_PSICY</name>
<dbReference type="AlphaFoldDB" id="A0A409XTZ3"/>
<comment type="caution">
    <text evidence="2">The sequence shown here is derived from an EMBL/GenBank/DDBJ whole genome shotgun (WGS) entry which is preliminary data.</text>
</comment>
<accession>A0A409XTZ3</accession>
<keyword evidence="3" id="KW-1185">Reference proteome</keyword>
<reference evidence="2 3" key="1">
    <citation type="journal article" date="2018" name="Evol. Lett.">
        <title>Horizontal gene cluster transfer increased hallucinogenic mushroom diversity.</title>
        <authorList>
            <person name="Reynolds H.T."/>
            <person name="Vijayakumar V."/>
            <person name="Gluck-Thaler E."/>
            <person name="Korotkin H.B."/>
            <person name="Matheny P.B."/>
            <person name="Slot J.C."/>
        </authorList>
    </citation>
    <scope>NUCLEOTIDE SEQUENCE [LARGE SCALE GENOMIC DNA]</scope>
    <source>
        <strain evidence="2 3">2631</strain>
    </source>
</reference>
<evidence type="ECO:0000313" key="3">
    <source>
        <dbReference type="Proteomes" id="UP000283269"/>
    </source>
</evidence>
<evidence type="ECO:0000313" key="2">
    <source>
        <dbReference type="EMBL" id="PPQ94299.1"/>
    </source>
</evidence>
<protein>
    <submittedName>
        <fullName evidence="2">Uncharacterized protein</fullName>
    </submittedName>
</protein>
<dbReference type="EMBL" id="NHYD01000400">
    <property type="protein sequence ID" value="PPQ94299.1"/>
    <property type="molecule type" value="Genomic_DNA"/>
</dbReference>
<proteinExistence type="predicted"/>
<evidence type="ECO:0000256" key="1">
    <source>
        <dbReference type="SAM" id="MobiDB-lite"/>
    </source>
</evidence>
<feature type="compositionally biased region" description="Basic and acidic residues" evidence="1">
    <location>
        <begin position="1"/>
        <end position="15"/>
    </location>
</feature>
<dbReference type="InParanoid" id="A0A409XTZ3"/>